<dbReference type="OrthoDB" id="438440at2759"/>
<feature type="compositionally biased region" description="Basic and acidic residues" evidence="15">
    <location>
        <begin position="15"/>
        <end position="24"/>
    </location>
</feature>
<keyword evidence="18" id="KW-1185">Reference proteome</keyword>
<dbReference type="EC" id="3.1.1.116" evidence="14"/>
<name>A0A9N9F9Y3_9GLOM</name>
<keyword evidence="11" id="KW-0443">Lipid metabolism</keyword>
<feature type="region of interest" description="Disordered" evidence="15">
    <location>
        <begin position="1"/>
        <end position="33"/>
    </location>
</feature>
<feature type="region of interest" description="Disordered" evidence="15">
    <location>
        <begin position="910"/>
        <end position="1006"/>
    </location>
</feature>
<evidence type="ECO:0000256" key="9">
    <source>
        <dbReference type="ARBA" id="ARBA00022963"/>
    </source>
</evidence>
<dbReference type="GO" id="GO:0005886">
    <property type="term" value="C:plasma membrane"/>
    <property type="evidence" value="ECO:0007669"/>
    <property type="project" value="UniProtKB-SubCell"/>
</dbReference>
<comment type="cofactor">
    <cofactor evidence="1">
        <name>Ca(2+)</name>
        <dbReference type="ChEBI" id="CHEBI:29108"/>
    </cofactor>
</comment>
<feature type="region of interest" description="Disordered" evidence="15">
    <location>
        <begin position="1049"/>
        <end position="1073"/>
    </location>
</feature>
<sequence length="1151" mass="129430">MDNNNRFPLSPTIHSPEDSKEPQKERRKLSFVSQAEEMVSDLQPHAHEIAIERDQINSFEFNGRNYTKVGRENASEDNQYLSDHTSDCLSENDDVFSGSEKKNSSKFTSSNTSIRRQHRENDKLDSDPNKSANLDNDWSTPSSSLTVNRNIPIILTGAETNSNDLNTTQLVQEPEEYQSEGTNQEIARNGQKRSWSLQSPVSGEDLPSNDTFLIFAKACVDHQMLVRVTSLTFDPPRPVSSNHKIKTSLRLTSHSVTHNAPPAAVSDEHFQKTFSFPMDYHSLVFDTLKVDVYEHSSFMNNKKRIGRAFVRLSDLIDAGGQIEYEGDFPLESSILAPTTYIGSIGLKLRFHFPRDVLSSTSTSHAKSTPVGLESSTSDLLMSPHSSGSDTLIGSETSPIADATSRSVADELTRVDENEFASVVRLPKKKGSLGILDLVLNQETRDAIKEITVLYHTFFDHGWRLSKLEFLKAYMFLEKYYAQKESSLTGQDVRDIQKLQTAQKFLKYSMASYGSFLFNWFGYAPEKAPLNAFRMNSDKKNVLEFFKLNKTDVICWEYGKSSVSKPSYMIVRDPETNHILISIRGTMNVTDIITDALAHYEPWNGGFVHRGVLRSANYLVDHSLPAIRSAVSRYDAPAIQVMGHSLGAAIGSIVTMILRDKCRDLLELGIGIHAWNFAPAPCCSLDLAKKAEEGKFIDSFVNENDVIPRLSYGNLMDFKELVKMAASELKNDAYKNATKQKLTALISSVDAYHTNLKATSSSRKLYIPGTIYYLHKGERITQTDGNRVYCIKDVMCETSSPEHFMDITLKKNWLFHHFPDRYDKKFTRVIKSLIRESLGQEAKGFWKKIKKRGEEDESVNVGEEGGRRMERWMKAYQTITGPPEKQRSSPHHEYPEYYSDVMQIRAAGEEDNEVLDVDNKRNVWDSVNNVDEEEPPPPYDNSWRMPSPSTQNLPSTIDASSPSRVQFNTPQPQSRRRQIRRGSRRPLRRKSSSQDLRDNTTKFDDEDDLFSKFSGKLADMVAEGRAALTSTVDVTEVEMMMAEERERGEKIMRDLGIQTSVSSRRRGTGSSSSDVDYFAASQVDNTSEYSYSSLTSSPASYTSSGFSGLNSSSPASAYSAYSNSYSSSPSKFDRIAGSSLGNRSYASSTGAY</sequence>
<comment type="catalytic activity">
    <reaction evidence="13">
        <text>a 1,2-diacyl-sn-glycerol + H2O = a 2-acylglycerol + a fatty acid + H(+)</text>
        <dbReference type="Rhea" id="RHEA:33275"/>
        <dbReference type="ChEBI" id="CHEBI:15377"/>
        <dbReference type="ChEBI" id="CHEBI:15378"/>
        <dbReference type="ChEBI" id="CHEBI:17389"/>
        <dbReference type="ChEBI" id="CHEBI:17815"/>
        <dbReference type="ChEBI" id="CHEBI:28868"/>
        <dbReference type="EC" id="3.1.1.116"/>
    </reaction>
    <physiologicalReaction direction="left-to-right" evidence="13">
        <dbReference type="Rhea" id="RHEA:33276"/>
    </physiologicalReaction>
</comment>
<evidence type="ECO:0000256" key="6">
    <source>
        <dbReference type="ARBA" id="ARBA00022723"/>
    </source>
</evidence>
<feature type="compositionally biased region" description="Polar residues" evidence="15">
    <location>
        <begin position="129"/>
        <end position="145"/>
    </location>
</feature>
<keyword evidence="8" id="KW-0106">Calcium</keyword>
<keyword evidence="9" id="KW-0442">Lipid degradation</keyword>
<dbReference type="InterPro" id="IPR052214">
    <property type="entry name" value="DAG_Lipase-Related"/>
</dbReference>
<keyword evidence="12" id="KW-0472">Membrane</keyword>
<evidence type="ECO:0000313" key="18">
    <source>
        <dbReference type="Proteomes" id="UP000789739"/>
    </source>
</evidence>
<evidence type="ECO:0000256" key="4">
    <source>
        <dbReference type="ARBA" id="ARBA00022553"/>
    </source>
</evidence>
<dbReference type="PANTHER" id="PTHR45792">
    <property type="entry name" value="DIACYLGLYCEROL LIPASE HOMOLOG-RELATED"/>
    <property type="match status" value="1"/>
</dbReference>
<evidence type="ECO:0000259" key="16">
    <source>
        <dbReference type="Pfam" id="PF01764"/>
    </source>
</evidence>
<dbReference type="GO" id="GO:0046340">
    <property type="term" value="P:diacylglycerol catabolic process"/>
    <property type="evidence" value="ECO:0007669"/>
    <property type="project" value="TreeGrafter"/>
</dbReference>
<dbReference type="CDD" id="cd00519">
    <property type="entry name" value="Lipase_3"/>
    <property type="match status" value="1"/>
</dbReference>
<evidence type="ECO:0000256" key="15">
    <source>
        <dbReference type="SAM" id="MobiDB-lite"/>
    </source>
</evidence>
<dbReference type="GO" id="GO:0046872">
    <property type="term" value="F:metal ion binding"/>
    <property type="evidence" value="ECO:0007669"/>
    <property type="project" value="UniProtKB-KW"/>
</dbReference>
<feature type="compositionally biased region" description="Polar residues" evidence="15">
    <location>
        <begin position="946"/>
        <end position="968"/>
    </location>
</feature>
<keyword evidence="4" id="KW-0597">Phosphoprotein</keyword>
<evidence type="ECO:0000256" key="5">
    <source>
        <dbReference type="ARBA" id="ARBA00022692"/>
    </source>
</evidence>
<feature type="region of interest" description="Disordered" evidence="15">
    <location>
        <begin position="1088"/>
        <end position="1151"/>
    </location>
</feature>
<keyword evidence="7" id="KW-0378">Hydrolase</keyword>
<reference evidence="17" key="1">
    <citation type="submission" date="2021-06" db="EMBL/GenBank/DDBJ databases">
        <authorList>
            <person name="Kallberg Y."/>
            <person name="Tangrot J."/>
            <person name="Rosling A."/>
        </authorList>
    </citation>
    <scope>NUCLEOTIDE SEQUENCE</scope>
    <source>
        <strain evidence="17">BR232B</strain>
    </source>
</reference>
<dbReference type="GO" id="GO:0019369">
    <property type="term" value="P:arachidonate metabolic process"/>
    <property type="evidence" value="ECO:0007669"/>
    <property type="project" value="TreeGrafter"/>
</dbReference>
<keyword evidence="3" id="KW-1003">Cell membrane</keyword>
<feature type="compositionally biased region" description="Basic and acidic residues" evidence="15">
    <location>
        <begin position="119"/>
        <end position="128"/>
    </location>
</feature>
<comment type="caution">
    <text evidence="17">The sequence shown here is derived from an EMBL/GenBank/DDBJ whole genome shotgun (WGS) entry which is preliminary data.</text>
</comment>
<protein>
    <recommendedName>
        <fullName evidence="14">sn-1-specific diacylglycerol lipase</fullName>
        <ecNumber evidence="14">3.1.1.116</ecNumber>
    </recommendedName>
</protein>
<gene>
    <name evidence="17" type="ORF">PBRASI_LOCUS3620</name>
</gene>
<feature type="compositionally biased region" description="Polar residues" evidence="15">
    <location>
        <begin position="1138"/>
        <end position="1151"/>
    </location>
</feature>
<dbReference type="SUPFAM" id="SSF53474">
    <property type="entry name" value="alpha/beta-Hydrolases"/>
    <property type="match status" value="1"/>
</dbReference>
<dbReference type="InterPro" id="IPR002921">
    <property type="entry name" value="Fungal_lipase-type"/>
</dbReference>
<evidence type="ECO:0000256" key="10">
    <source>
        <dbReference type="ARBA" id="ARBA00022989"/>
    </source>
</evidence>
<dbReference type="PANTHER" id="PTHR45792:SF8">
    <property type="entry name" value="DIACYLGLYCEROL LIPASE-ALPHA"/>
    <property type="match status" value="1"/>
</dbReference>
<comment type="subcellular location">
    <subcellularLocation>
        <location evidence="2">Cell membrane</location>
        <topology evidence="2">Multi-pass membrane protein</topology>
    </subcellularLocation>
</comment>
<dbReference type="GO" id="GO:0016298">
    <property type="term" value="F:lipase activity"/>
    <property type="evidence" value="ECO:0007669"/>
    <property type="project" value="TreeGrafter"/>
</dbReference>
<feature type="compositionally biased region" description="Basic residues" evidence="15">
    <location>
        <begin position="973"/>
        <end position="990"/>
    </location>
</feature>
<evidence type="ECO:0000256" key="12">
    <source>
        <dbReference type="ARBA" id="ARBA00023136"/>
    </source>
</evidence>
<keyword evidence="10" id="KW-1133">Transmembrane helix</keyword>
<evidence type="ECO:0000256" key="14">
    <source>
        <dbReference type="ARBA" id="ARBA00026104"/>
    </source>
</evidence>
<dbReference type="Gene3D" id="3.40.50.1820">
    <property type="entry name" value="alpha/beta hydrolase"/>
    <property type="match status" value="1"/>
</dbReference>
<feature type="domain" description="Fungal lipase-type" evidence="16">
    <location>
        <begin position="580"/>
        <end position="711"/>
    </location>
</feature>
<dbReference type="AlphaFoldDB" id="A0A9N9F9Y3"/>
<evidence type="ECO:0000256" key="11">
    <source>
        <dbReference type="ARBA" id="ARBA00023098"/>
    </source>
</evidence>
<organism evidence="17 18">
    <name type="scientific">Paraglomus brasilianum</name>
    <dbReference type="NCBI Taxonomy" id="144538"/>
    <lineage>
        <taxon>Eukaryota</taxon>
        <taxon>Fungi</taxon>
        <taxon>Fungi incertae sedis</taxon>
        <taxon>Mucoromycota</taxon>
        <taxon>Glomeromycotina</taxon>
        <taxon>Glomeromycetes</taxon>
        <taxon>Paraglomerales</taxon>
        <taxon>Paraglomeraceae</taxon>
        <taxon>Paraglomus</taxon>
    </lineage>
</organism>
<feature type="compositionally biased region" description="Low complexity" evidence="15">
    <location>
        <begin position="1088"/>
        <end position="1129"/>
    </location>
</feature>
<evidence type="ECO:0000256" key="1">
    <source>
        <dbReference type="ARBA" id="ARBA00001913"/>
    </source>
</evidence>
<keyword evidence="6" id="KW-0479">Metal-binding</keyword>
<keyword evidence="5" id="KW-0812">Transmembrane</keyword>
<evidence type="ECO:0000256" key="13">
    <source>
        <dbReference type="ARBA" id="ARBA00024531"/>
    </source>
</evidence>
<dbReference type="EMBL" id="CAJVPI010000333">
    <property type="protein sequence ID" value="CAG8520931.1"/>
    <property type="molecule type" value="Genomic_DNA"/>
</dbReference>
<dbReference type="Proteomes" id="UP000789739">
    <property type="component" value="Unassembled WGS sequence"/>
</dbReference>
<evidence type="ECO:0000256" key="3">
    <source>
        <dbReference type="ARBA" id="ARBA00022475"/>
    </source>
</evidence>
<proteinExistence type="predicted"/>
<dbReference type="InterPro" id="IPR029058">
    <property type="entry name" value="AB_hydrolase_fold"/>
</dbReference>
<evidence type="ECO:0000313" key="17">
    <source>
        <dbReference type="EMBL" id="CAG8520931.1"/>
    </source>
</evidence>
<feature type="region of interest" description="Disordered" evidence="15">
    <location>
        <begin position="359"/>
        <end position="379"/>
    </location>
</feature>
<accession>A0A9N9F9Y3</accession>
<evidence type="ECO:0000256" key="8">
    <source>
        <dbReference type="ARBA" id="ARBA00022837"/>
    </source>
</evidence>
<dbReference type="Pfam" id="PF01764">
    <property type="entry name" value="Lipase_3"/>
    <property type="match status" value="1"/>
</dbReference>
<evidence type="ECO:0000256" key="7">
    <source>
        <dbReference type="ARBA" id="ARBA00022801"/>
    </source>
</evidence>
<evidence type="ECO:0000256" key="2">
    <source>
        <dbReference type="ARBA" id="ARBA00004651"/>
    </source>
</evidence>
<feature type="region of interest" description="Disordered" evidence="15">
    <location>
        <begin position="91"/>
        <end position="145"/>
    </location>
</feature>